<dbReference type="PROSITE" id="PS50921">
    <property type="entry name" value="ANTAR"/>
    <property type="match status" value="1"/>
</dbReference>
<dbReference type="SMART" id="SM01012">
    <property type="entry name" value="ANTAR"/>
    <property type="match status" value="1"/>
</dbReference>
<dbReference type="RefSeq" id="WP_068694068.1">
    <property type="nucleotide sequence ID" value="NZ_CP014167.1"/>
</dbReference>
<sequence>MHSLMVIRSRLAHSEQNRLLASEAASAEKLLIQSGYQVTAATSLEEAKRKLADADASILVIPISDYSDWRKELLSSKSVPALWWCSEITSDLSAAACEDDFTADGILSSSMLPAEIHWALHFSARQFFAEQQWKKEREQLLSRLEERKWIDMAKGILSRTRNISESEAYEYLRKEAMNERKRLVDVATSIVKAYQLLHKP</sequence>
<reference evidence="2 3" key="1">
    <citation type="submission" date="2016-01" db="EMBL/GenBank/DDBJ databases">
        <title>Complete Genome Sequence of Paenibacillus yonginensis DCY84, a novel Plant Growth-Promoting Bacteria with Elicitation of Induced Systemic Resistance.</title>
        <authorList>
            <person name="Kim Y.J."/>
            <person name="Yang D.C."/>
            <person name="Sukweenadhi J."/>
        </authorList>
    </citation>
    <scope>NUCLEOTIDE SEQUENCE [LARGE SCALE GENOMIC DNA]</scope>
    <source>
        <strain evidence="2 3">DCY84</strain>
    </source>
</reference>
<dbReference type="InterPro" id="IPR036388">
    <property type="entry name" value="WH-like_DNA-bd_sf"/>
</dbReference>
<dbReference type="EMBL" id="CP014167">
    <property type="protein sequence ID" value="ANS73585.1"/>
    <property type="molecule type" value="Genomic_DNA"/>
</dbReference>
<evidence type="ECO:0000313" key="2">
    <source>
        <dbReference type="EMBL" id="ANS73585.1"/>
    </source>
</evidence>
<dbReference type="InterPro" id="IPR011006">
    <property type="entry name" value="CheY-like_superfamily"/>
</dbReference>
<gene>
    <name evidence="2" type="ORF">AWM70_02490</name>
</gene>
<dbReference type="STRING" id="1462996.AWM70_02490"/>
<dbReference type="Pfam" id="PF03861">
    <property type="entry name" value="ANTAR"/>
    <property type="match status" value="1"/>
</dbReference>
<dbReference type="AlphaFoldDB" id="A0A1B1MWP9"/>
<dbReference type="SUPFAM" id="SSF52172">
    <property type="entry name" value="CheY-like"/>
    <property type="match status" value="1"/>
</dbReference>
<dbReference type="OrthoDB" id="9795002at2"/>
<dbReference type="Proteomes" id="UP000092573">
    <property type="component" value="Chromosome"/>
</dbReference>
<dbReference type="Gene3D" id="1.10.10.10">
    <property type="entry name" value="Winged helix-like DNA-binding domain superfamily/Winged helix DNA-binding domain"/>
    <property type="match status" value="1"/>
</dbReference>
<proteinExistence type="predicted"/>
<dbReference type="KEGG" id="pyg:AWM70_02490"/>
<keyword evidence="2" id="KW-0418">Kinase</keyword>
<evidence type="ECO:0000313" key="3">
    <source>
        <dbReference type="Proteomes" id="UP000092573"/>
    </source>
</evidence>
<dbReference type="GO" id="GO:0003723">
    <property type="term" value="F:RNA binding"/>
    <property type="evidence" value="ECO:0007669"/>
    <property type="project" value="InterPro"/>
</dbReference>
<organism evidence="2 3">
    <name type="scientific">Paenibacillus yonginensis</name>
    <dbReference type="NCBI Taxonomy" id="1462996"/>
    <lineage>
        <taxon>Bacteria</taxon>
        <taxon>Bacillati</taxon>
        <taxon>Bacillota</taxon>
        <taxon>Bacilli</taxon>
        <taxon>Bacillales</taxon>
        <taxon>Paenibacillaceae</taxon>
        <taxon>Paenibacillus</taxon>
    </lineage>
</organism>
<keyword evidence="2" id="KW-0808">Transferase</keyword>
<evidence type="ECO:0000259" key="1">
    <source>
        <dbReference type="PROSITE" id="PS50921"/>
    </source>
</evidence>
<name>A0A1B1MWP9_9BACL</name>
<dbReference type="GO" id="GO:0016301">
    <property type="term" value="F:kinase activity"/>
    <property type="evidence" value="ECO:0007669"/>
    <property type="project" value="UniProtKB-KW"/>
</dbReference>
<keyword evidence="3" id="KW-1185">Reference proteome</keyword>
<dbReference type="InterPro" id="IPR005561">
    <property type="entry name" value="ANTAR"/>
</dbReference>
<accession>A0A1B1MWP9</accession>
<protein>
    <submittedName>
        <fullName evidence="2">Histidine kinase</fullName>
    </submittedName>
</protein>
<feature type="domain" description="ANTAR" evidence="1">
    <location>
        <begin position="130"/>
        <end position="191"/>
    </location>
</feature>